<dbReference type="EMBL" id="JBHSKD010000027">
    <property type="protein sequence ID" value="MFC5179062.1"/>
    <property type="molecule type" value="Genomic_DNA"/>
</dbReference>
<evidence type="ECO:0000313" key="2">
    <source>
        <dbReference type="EMBL" id="MFC5179062.1"/>
    </source>
</evidence>
<gene>
    <name evidence="2" type="ORF">ACFPGP_20430</name>
</gene>
<dbReference type="SUPFAM" id="SSF47240">
    <property type="entry name" value="Ferritin-like"/>
    <property type="match status" value="1"/>
</dbReference>
<comment type="caution">
    <text evidence="2">The sequence shown here is derived from an EMBL/GenBank/DDBJ whole genome shotgun (WGS) entry which is preliminary data.</text>
</comment>
<reference evidence="3" key="1">
    <citation type="journal article" date="2019" name="Int. J. Syst. Evol. Microbiol.">
        <title>The Global Catalogue of Microorganisms (GCM) 10K type strain sequencing project: providing services to taxonomists for standard genome sequencing and annotation.</title>
        <authorList>
            <consortium name="The Broad Institute Genomics Platform"/>
            <consortium name="The Broad Institute Genome Sequencing Center for Infectious Disease"/>
            <person name="Wu L."/>
            <person name="Ma J."/>
        </authorList>
    </citation>
    <scope>NUCLEOTIDE SEQUENCE [LARGE SCALE GENOMIC DNA]</scope>
    <source>
        <strain evidence="3">DFY41</strain>
    </source>
</reference>
<feature type="domain" description="DUF4439" evidence="1">
    <location>
        <begin position="11"/>
        <end position="142"/>
    </location>
</feature>
<organism evidence="2 3">
    <name type="scientific">Nocardioides taihuensis</name>
    <dbReference type="NCBI Taxonomy" id="1835606"/>
    <lineage>
        <taxon>Bacteria</taxon>
        <taxon>Bacillati</taxon>
        <taxon>Actinomycetota</taxon>
        <taxon>Actinomycetes</taxon>
        <taxon>Propionibacteriales</taxon>
        <taxon>Nocardioidaceae</taxon>
        <taxon>Nocardioides</taxon>
    </lineage>
</organism>
<dbReference type="CDD" id="cd00657">
    <property type="entry name" value="Ferritin_like"/>
    <property type="match status" value="1"/>
</dbReference>
<dbReference type="Proteomes" id="UP001596087">
    <property type="component" value="Unassembled WGS sequence"/>
</dbReference>
<sequence length="147" mass="15581">MTTTPPETDPLQTALAAEHAALYEYGVLGAATSASATPEQFAAVGAAYRAHRDQRDELTAMIRKAGGTPVAAEAAYEIPDVRTSARVDAAAVRIEEACQETYAWLVAGTAGAERRWGVEALHMSAVRVLAFRGSPEIFPGASEYADR</sequence>
<evidence type="ECO:0000259" key="1">
    <source>
        <dbReference type="Pfam" id="PF14530"/>
    </source>
</evidence>
<dbReference type="Pfam" id="PF14530">
    <property type="entry name" value="DUF4439"/>
    <property type="match status" value="1"/>
</dbReference>
<dbReference type="InterPro" id="IPR009078">
    <property type="entry name" value="Ferritin-like_SF"/>
</dbReference>
<dbReference type="InterPro" id="IPR029447">
    <property type="entry name" value="DUF4439"/>
</dbReference>
<evidence type="ECO:0000313" key="3">
    <source>
        <dbReference type="Proteomes" id="UP001596087"/>
    </source>
</evidence>
<protein>
    <submittedName>
        <fullName evidence="2">Ferritin-like domain-containing protein</fullName>
    </submittedName>
</protein>
<dbReference type="RefSeq" id="WP_378592939.1">
    <property type="nucleotide sequence ID" value="NZ_JBHSKD010000027.1"/>
</dbReference>
<dbReference type="Gene3D" id="1.20.1260.10">
    <property type="match status" value="1"/>
</dbReference>
<name>A0ABW0BQA1_9ACTN</name>
<proteinExistence type="predicted"/>
<keyword evidence="3" id="KW-1185">Reference proteome</keyword>
<accession>A0ABW0BQA1</accession>
<dbReference type="InterPro" id="IPR012347">
    <property type="entry name" value="Ferritin-like"/>
</dbReference>